<keyword evidence="6" id="KW-0029">Amino-acid transport</keyword>
<accession>A0A1H3H5W5</accession>
<sequence length="342" mass="38079">MIQFENVSKVYEHNGKELRAVDGVDISIEKGEIFGVIGFSGAGKSTLVRLVNLLEQPSGGNILVEEDDLSRLSKPGLRKMRKRIGMIFQHFNLLESKTVLHNVAFPLIISGTPKKKIKARVEEVLDFVGLSDKAHQYPEELSGGQKQRVGIARALVTSPDILLCDEATSALDPETTKSILQLLKRVRDEYNLTILMITHEMNAVREVCDRVAVMENGQVIEQGSIFELFSNPQHPTTKNFIQSVMESDIPPSILSGIEERGGGRHVYRVTFVREKAAQPIFSQVAKNYQVEVNVLFGQITELQGIPFGQLVVELLGEDREIVRALDYIQRTVSVQEVEADAG</sequence>
<dbReference type="CDD" id="cd03258">
    <property type="entry name" value="ABC_MetN_methionine_transporter"/>
    <property type="match status" value="1"/>
</dbReference>
<dbReference type="Gene3D" id="3.40.50.300">
    <property type="entry name" value="P-loop containing nucleotide triphosphate hydrolases"/>
    <property type="match status" value="1"/>
</dbReference>
<dbReference type="InterPro" id="IPR017871">
    <property type="entry name" value="ABC_transporter-like_CS"/>
</dbReference>
<protein>
    <submittedName>
        <fullName evidence="9">D-methionine transport system ATP-binding protein</fullName>
    </submittedName>
</protein>
<dbReference type="SUPFAM" id="SSF55021">
    <property type="entry name" value="ACT-like"/>
    <property type="match status" value="1"/>
</dbReference>
<feature type="domain" description="ABC transporter" evidence="8">
    <location>
        <begin position="2"/>
        <end position="241"/>
    </location>
</feature>
<proteinExistence type="predicted"/>
<keyword evidence="7" id="KW-0472">Membrane</keyword>
<dbReference type="PANTHER" id="PTHR43166:SF30">
    <property type="entry name" value="METHIONINE IMPORT ATP-BINDING PROTEIN METN"/>
    <property type="match status" value="1"/>
</dbReference>
<evidence type="ECO:0000256" key="3">
    <source>
        <dbReference type="ARBA" id="ARBA00022741"/>
    </source>
</evidence>
<dbReference type="Pfam" id="PF00005">
    <property type="entry name" value="ABC_tran"/>
    <property type="match status" value="1"/>
</dbReference>
<keyword evidence="3" id="KW-0547">Nucleotide-binding</keyword>
<evidence type="ECO:0000259" key="8">
    <source>
        <dbReference type="PROSITE" id="PS50893"/>
    </source>
</evidence>
<organism evidence="9 10">
    <name type="scientific">Salimicrobium album</name>
    <dbReference type="NCBI Taxonomy" id="50717"/>
    <lineage>
        <taxon>Bacteria</taxon>
        <taxon>Bacillati</taxon>
        <taxon>Bacillota</taxon>
        <taxon>Bacilli</taxon>
        <taxon>Bacillales</taxon>
        <taxon>Bacillaceae</taxon>
        <taxon>Salimicrobium</taxon>
    </lineage>
</organism>
<dbReference type="InterPro" id="IPR018449">
    <property type="entry name" value="NIL_domain"/>
</dbReference>
<dbReference type="EMBL" id="FNOS01000005">
    <property type="protein sequence ID" value="SDY10861.1"/>
    <property type="molecule type" value="Genomic_DNA"/>
</dbReference>
<keyword evidence="4 9" id="KW-0067">ATP-binding</keyword>
<keyword evidence="5" id="KW-1278">Translocase</keyword>
<dbReference type="RefSeq" id="WP_008588141.1">
    <property type="nucleotide sequence ID" value="NZ_FNOS01000005.1"/>
</dbReference>
<dbReference type="SUPFAM" id="SSF52540">
    <property type="entry name" value="P-loop containing nucleoside triphosphate hydrolases"/>
    <property type="match status" value="1"/>
</dbReference>
<gene>
    <name evidence="9" type="ORF">SAMN04488081_2076</name>
</gene>
<dbReference type="InterPro" id="IPR041701">
    <property type="entry name" value="MetN_ABC"/>
</dbReference>
<evidence type="ECO:0000256" key="1">
    <source>
        <dbReference type="ARBA" id="ARBA00022448"/>
    </source>
</evidence>
<dbReference type="Proteomes" id="UP000198647">
    <property type="component" value="Unassembled WGS sequence"/>
</dbReference>
<dbReference type="SMART" id="SM00930">
    <property type="entry name" value="NIL"/>
    <property type="match status" value="1"/>
</dbReference>
<dbReference type="PROSITE" id="PS50893">
    <property type="entry name" value="ABC_TRANSPORTER_2"/>
    <property type="match status" value="1"/>
</dbReference>
<evidence type="ECO:0000256" key="5">
    <source>
        <dbReference type="ARBA" id="ARBA00022967"/>
    </source>
</evidence>
<name>A0A1H3H5W5_9BACI</name>
<dbReference type="PROSITE" id="PS00211">
    <property type="entry name" value="ABC_TRANSPORTER_1"/>
    <property type="match status" value="1"/>
</dbReference>
<reference evidence="9 10" key="1">
    <citation type="submission" date="2016-10" db="EMBL/GenBank/DDBJ databases">
        <authorList>
            <person name="Varghese N."/>
            <person name="Submissions S."/>
        </authorList>
    </citation>
    <scope>NUCLEOTIDE SEQUENCE [LARGE SCALE GENOMIC DNA]</scope>
    <source>
        <strain evidence="9 10">DSM 20748</strain>
    </source>
</reference>
<evidence type="ECO:0000313" key="9">
    <source>
        <dbReference type="EMBL" id="SDY10861.1"/>
    </source>
</evidence>
<dbReference type="InterPro" id="IPR050086">
    <property type="entry name" value="MetN_ABC_transporter-like"/>
</dbReference>
<dbReference type="InterPro" id="IPR027417">
    <property type="entry name" value="P-loop_NTPase"/>
</dbReference>
<dbReference type="InterPro" id="IPR003439">
    <property type="entry name" value="ABC_transporter-like_ATP-bd"/>
</dbReference>
<dbReference type="InterPro" id="IPR045865">
    <property type="entry name" value="ACT-like_dom_sf"/>
</dbReference>
<evidence type="ECO:0000313" key="10">
    <source>
        <dbReference type="Proteomes" id="UP000198647"/>
    </source>
</evidence>
<dbReference type="InterPro" id="IPR003593">
    <property type="entry name" value="AAA+_ATPase"/>
</dbReference>
<evidence type="ECO:0000256" key="7">
    <source>
        <dbReference type="ARBA" id="ARBA00023136"/>
    </source>
</evidence>
<dbReference type="PANTHER" id="PTHR43166">
    <property type="entry name" value="AMINO ACID IMPORT ATP-BINDING PROTEIN"/>
    <property type="match status" value="1"/>
</dbReference>
<dbReference type="Gene3D" id="3.30.70.260">
    <property type="match status" value="1"/>
</dbReference>
<dbReference type="GO" id="GO:0005524">
    <property type="term" value="F:ATP binding"/>
    <property type="evidence" value="ECO:0007669"/>
    <property type="project" value="UniProtKB-KW"/>
</dbReference>
<keyword evidence="1" id="KW-0813">Transport</keyword>
<comment type="caution">
    <text evidence="9">The sequence shown here is derived from an EMBL/GenBank/DDBJ whole genome shotgun (WGS) entry which is preliminary data.</text>
</comment>
<evidence type="ECO:0000256" key="6">
    <source>
        <dbReference type="ARBA" id="ARBA00022970"/>
    </source>
</evidence>
<evidence type="ECO:0000256" key="4">
    <source>
        <dbReference type="ARBA" id="ARBA00022840"/>
    </source>
</evidence>
<keyword evidence="2" id="KW-1003">Cell membrane</keyword>
<dbReference type="SMART" id="SM00382">
    <property type="entry name" value="AAA"/>
    <property type="match status" value="1"/>
</dbReference>
<evidence type="ECO:0000256" key="2">
    <source>
        <dbReference type="ARBA" id="ARBA00022475"/>
    </source>
</evidence>
<keyword evidence="10" id="KW-1185">Reference proteome</keyword>
<dbReference type="Pfam" id="PF09383">
    <property type="entry name" value="NIL"/>
    <property type="match status" value="1"/>
</dbReference>